<keyword evidence="3" id="KW-1185">Reference proteome</keyword>
<evidence type="ECO:0000256" key="1">
    <source>
        <dbReference type="SAM" id="Phobius"/>
    </source>
</evidence>
<gene>
    <name evidence="2" type="ORF">H9645_07725</name>
</gene>
<dbReference type="EMBL" id="JACSQJ010000003">
    <property type="protein sequence ID" value="MBD7987916.1"/>
    <property type="molecule type" value="Genomic_DNA"/>
</dbReference>
<protein>
    <submittedName>
        <fullName evidence="2">Periplasmic nitrate reductase, NapE protein</fullName>
    </submittedName>
</protein>
<dbReference type="InterPro" id="IPR010649">
    <property type="entry name" value="NapE_TorE"/>
</dbReference>
<dbReference type="Proteomes" id="UP000647183">
    <property type="component" value="Unassembled WGS sequence"/>
</dbReference>
<comment type="caution">
    <text evidence="2">The sequence shown here is derived from an EMBL/GenBank/DDBJ whole genome shotgun (WGS) entry which is preliminary data.</text>
</comment>
<sequence>MDADTGQPSKRNELTLFLFITVVLFPILSVMIVGGYGFAVWFWQMFVAGPPTA</sequence>
<keyword evidence="1" id="KW-0812">Transmembrane</keyword>
<evidence type="ECO:0000313" key="3">
    <source>
        <dbReference type="Proteomes" id="UP000647183"/>
    </source>
</evidence>
<dbReference type="RefSeq" id="WP_189499230.1">
    <property type="nucleotide sequence ID" value="NZ_JACSQJ010000003.1"/>
</dbReference>
<keyword evidence="1" id="KW-0472">Membrane</keyword>
<keyword evidence="1" id="KW-1133">Transmembrane helix</keyword>
<reference evidence="2 3" key="1">
    <citation type="submission" date="2020-08" db="EMBL/GenBank/DDBJ databases">
        <title>A Genomic Blueprint of the Chicken Gut Microbiome.</title>
        <authorList>
            <person name="Gilroy R."/>
            <person name="Ravi A."/>
            <person name="Getino M."/>
            <person name="Pursley I."/>
            <person name="Horton D.L."/>
            <person name="Alikhan N.-F."/>
            <person name="Baker D."/>
            <person name="Gharbi K."/>
            <person name="Hall N."/>
            <person name="Watson M."/>
            <person name="Adriaenssens E.M."/>
            <person name="Foster-Nyarko E."/>
            <person name="Jarju S."/>
            <person name="Secka A."/>
            <person name="Antonio M."/>
            <person name="Oren A."/>
            <person name="Chaudhuri R."/>
            <person name="La Ragione R.M."/>
            <person name="Hildebrand F."/>
            <person name="Pallen M.J."/>
        </authorList>
    </citation>
    <scope>NUCLEOTIDE SEQUENCE [LARGE SCALE GENOMIC DNA]</scope>
    <source>
        <strain evidence="2 3">Sa2BVA3</strain>
    </source>
</reference>
<proteinExistence type="predicted"/>
<organism evidence="2 3">
    <name type="scientific">Luteimonas colneyensis</name>
    <dbReference type="NCBI Taxonomy" id="2762230"/>
    <lineage>
        <taxon>Bacteria</taxon>
        <taxon>Pseudomonadati</taxon>
        <taxon>Pseudomonadota</taxon>
        <taxon>Gammaproteobacteria</taxon>
        <taxon>Lysobacterales</taxon>
        <taxon>Lysobacteraceae</taxon>
        <taxon>Luteimonas</taxon>
    </lineage>
</organism>
<dbReference type="Pfam" id="PF06796">
    <property type="entry name" value="NapE"/>
    <property type="match status" value="1"/>
</dbReference>
<accession>A0ABR8UIR9</accession>
<name>A0ABR8UIR9_9GAMM</name>
<feature type="transmembrane region" description="Helical" evidence="1">
    <location>
        <begin position="16"/>
        <end position="43"/>
    </location>
</feature>
<evidence type="ECO:0000313" key="2">
    <source>
        <dbReference type="EMBL" id="MBD7987916.1"/>
    </source>
</evidence>